<gene>
    <name evidence="1" type="ORF">CPAG_01117</name>
</gene>
<proteinExistence type="predicted"/>
<reference evidence="1 2" key="1">
    <citation type="submission" date="2007-06" db="EMBL/GenBank/DDBJ databases">
        <title>The Genome Sequence of Coccidioides posadasii RMSCC_3488.</title>
        <authorList>
            <consortium name="Coccidioides Genome Resources Consortium"/>
            <consortium name="The Broad Institute Genome Sequencing Platform"/>
            <person name="Henn M.R."/>
            <person name="Sykes S."/>
            <person name="Young S."/>
            <person name="Jaffe D."/>
            <person name="Berlin A."/>
            <person name="Alvarez P."/>
            <person name="Butler J."/>
            <person name="Gnerre S."/>
            <person name="Grabherr M."/>
            <person name="Mauceli E."/>
            <person name="Brockman W."/>
            <person name="Kodira C."/>
            <person name="Alvarado L."/>
            <person name="Zeng Q."/>
            <person name="Crawford M."/>
            <person name="Antoine C."/>
            <person name="Devon K."/>
            <person name="Galgiani J."/>
            <person name="Orsborn K."/>
            <person name="Lewis M.L."/>
            <person name="Nusbaum C."/>
            <person name="Galagan J."/>
            <person name="Birren B."/>
        </authorList>
    </citation>
    <scope>NUCLEOTIDE SEQUENCE [LARGE SCALE GENOMIC DNA]</scope>
    <source>
        <strain evidence="1 2">RMSCC 3488</strain>
    </source>
</reference>
<accession>A0A0J6F748</accession>
<protein>
    <submittedName>
        <fullName evidence="1">Uncharacterized protein</fullName>
    </submittedName>
</protein>
<evidence type="ECO:0000313" key="2">
    <source>
        <dbReference type="Proteomes" id="UP000054567"/>
    </source>
</evidence>
<dbReference type="AlphaFoldDB" id="A0A0J6F748"/>
<evidence type="ECO:0000313" key="1">
    <source>
        <dbReference type="EMBL" id="KMM64764.1"/>
    </source>
</evidence>
<dbReference type="EMBL" id="DS268109">
    <property type="protein sequence ID" value="KMM64764.1"/>
    <property type="molecule type" value="Genomic_DNA"/>
</dbReference>
<organism evidence="1 2">
    <name type="scientific">Coccidioides posadasii RMSCC 3488</name>
    <dbReference type="NCBI Taxonomy" id="454284"/>
    <lineage>
        <taxon>Eukaryota</taxon>
        <taxon>Fungi</taxon>
        <taxon>Dikarya</taxon>
        <taxon>Ascomycota</taxon>
        <taxon>Pezizomycotina</taxon>
        <taxon>Eurotiomycetes</taxon>
        <taxon>Eurotiomycetidae</taxon>
        <taxon>Onygenales</taxon>
        <taxon>Onygenaceae</taxon>
        <taxon>Coccidioides</taxon>
    </lineage>
</organism>
<sequence length="134" mass="15289">MRLETTRKMKLPHKTFFSVFSQEQAEYPRYDTRLSVHVEACPAKNCQDNHHSQFYPCDDPRRHHRSMTLNVVGRFIKHLARLTGLENMGPGPAARISQGPATKEAFVIRTLFLLKPPVTPVPVLPQAAMARNKL</sequence>
<dbReference type="Proteomes" id="UP000054567">
    <property type="component" value="Unassembled WGS sequence"/>
</dbReference>
<reference evidence="2" key="3">
    <citation type="journal article" date="2010" name="Genome Res.">
        <title>Population genomic sequencing of Coccidioides fungi reveals recent hybridization and transposon control.</title>
        <authorList>
            <person name="Neafsey D.E."/>
            <person name="Barker B.M."/>
            <person name="Sharpton T.J."/>
            <person name="Stajich J.E."/>
            <person name="Park D.J."/>
            <person name="Whiston E."/>
            <person name="Hung C.-Y."/>
            <person name="McMahan C."/>
            <person name="White J."/>
            <person name="Sykes S."/>
            <person name="Heiman D."/>
            <person name="Young S."/>
            <person name="Zeng Q."/>
            <person name="Abouelleil A."/>
            <person name="Aftuck L."/>
            <person name="Bessette D."/>
            <person name="Brown A."/>
            <person name="FitzGerald M."/>
            <person name="Lui A."/>
            <person name="Macdonald J.P."/>
            <person name="Priest M."/>
            <person name="Orbach M.J."/>
            <person name="Galgiani J.N."/>
            <person name="Kirkland T.N."/>
            <person name="Cole G.T."/>
            <person name="Birren B.W."/>
            <person name="Henn M.R."/>
            <person name="Taylor J.W."/>
            <person name="Rounsley S.D."/>
        </authorList>
    </citation>
    <scope>NUCLEOTIDE SEQUENCE [LARGE SCALE GENOMIC DNA]</scope>
    <source>
        <strain evidence="2">RMSCC 3488</strain>
    </source>
</reference>
<dbReference type="VEuPathDB" id="FungiDB:CPAG_01117"/>
<reference evidence="2" key="2">
    <citation type="journal article" date="2009" name="Genome Res.">
        <title>Comparative genomic analyses of the human fungal pathogens Coccidioides and their relatives.</title>
        <authorList>
            <person name="Sharpton T.J."/>
            <person name="Stajich J.E."/>
            <person name="Rounsley S.D."/>
            <person name="Gardner M.J."/>
            <person name="Wortman J.R."/>
            <person name="Jordar V.S."/>
            <person name="Maiti R."/>
            <person name="Kodira C.D."/>
            <person name="Neafsey D.E."/>
            <person name="Zeng Q."/>
            <person name="Hung C.-Y."/>
            <person name="McMahan C."/>
            <person name="Muszewska A."/>
            <person name="Grynberg M."/>
            <person name="Mandel M.A."/>
            <person name="Kellner E.M."/>
            <person name="Barker B.M."/>
            <person name="Galgiani J.N."/>
            <person name="Orbach M.J."/>
            <person name="Kirkland T.N."/>
            <person name="Cole G.T."/>
            <person name="Henn M.R."/>
            <person name="Birren B.W."/>
            <person name="Taylor J.W."/>
        </authorList>
    </citation>
    <scope>NUCLEOTIDE SEQUENCE [LARGE SCALE GENOMIC DNA]</scope>
    <source>
        <strain evidence="2">RMSCC 3488</strain>
    </source>
</reference>
<name>A0A0J6F748_COCPO</name>